<dbReference type="InterPro" id="IPR002502">
    <property type="entry name" value="Amidase_domain"/>
</dbReference>
<dbReference type="Gene3D" id="3.40.80.10">
    <property type="entry name" value="Peptidoglycan recognition protein-like"/>
    <property type="match status" value="1"/>
</dbReference>
<dbReference type="RefSeq" id="WP_345317509.1">
    <property type="nucleotide sequence ID" value="NZ_BAABLF010000026.1"/>
</dbReference>
<evidence type="ECO:0000256" key="9">
    <source>
        <dbReference type="ARBA" id="ARBA00022833"/>
    </source>
</evidence>
<comment type="catalytic activity">
    <reaction evidence="1">
        <text>Hydrolyzes the link between N-acetylmuramoyl residues and L-amino acid residues in certain cell-wall glycopeptides.</text>
        <dbReference type="EC" id="3.5.1.28"/>
    </reaction>
</comment>
<dbReference type="InterPro" id="IPR036505">
    <property type="entry name" value="Amidase/PGRP_sf"/>
</dbReference>
<dbReference type="InterPro" id="IPR051206">
    <property type="entry name" value="NAMLAA_amidase_2"/>
</dbReference>
<reference evidence="15" key="1">
    <citation type="journal article" date="2019" name="Int. J. Syst. Evol. Microbiol.">
        <title>The Global Catalogue of Microorganisms (GCM) 10K type strain sequencing project: providing services to taxonomists for standard genome sequencing and annotation.</title>
        <authorList>
            <consortium name="The Broad Institute Genomics Platform"/>
            <consortium name="The Broad Institute Genome Sequencing Center for Infectious Disease"/>
            <person name="Wu L."/>
            <person name="Ma J."/>
        </authorList>
    </citation>
    <scope>NUCLEOTIDE SEQUENCE [LARGE SCALE GENOMIC DNA]</scope>
    <source>
        <strain evidence="15">JCM 18720</strain>
    </source>
</reference>
<proteinExistence type="inferred from homology"/>
<keyword evidence="7" id="KW-0479">Metal-binding</keyword>
<protein>
    <recommendedName>
        <fullName evidence="11">1,6-anhydro-N-acetylmuramyl-L-alanine amidase AmpD</fullName>
        <ecNumber evidence="5">3.5.1.28</ecNumber>
    </recommendedName>
    <alternativeName>
        <fullName evidence="12">N-acetylmuramoyl-L-alanine amidase</fullName>
    </alternativeName>
</protein>
<gene>
    <name evidence="14" type="primary">ampD</name>
    <name evidence="14" type="ORF">GCM10025772_25320</name>
</gene>
<evidence type="ECO:0000313" key="14">
    <source>
        <dbReference type="EMBL" id="GAA5193738.1"/>
    </source>
</evidence>
<evidence type="ECO:0000256" key="6">
    <source>
        <dbReference type="ARBA" id="ARBA00022490"/>
    </source>
</evidence>
<dbReference type="SUPFAM" id="SSF55846">
    <property type="entry name" value="N-acetylmuramoyl-L-alanine amidase-like"/>
    <property type="match status" value="1"/>
</dbReference>
<evidence type="ECO:0000256" key="4">
    <source>
        <dbReference type="ARBA" id="ARBA00007553"/>
    </source>
</evidence>
<evidence type="ECO:0000256" key="12">
    <source>
        <dbReference type="ARBA" id="ARBA00042615"/>
    </source>
</evidence>
<evidence type="ECO:0000256" key="10">
    <source>
        <dbReference type="ARBA" id="ARBA00023316"/>
    </source>
</evidence>
<keyword evidence="10" id="KW-0961">Cell wall biogenesis/degradation</keyword>
<evidence type="ECO:0000256" key="7">
    <source>
        <dbReference type="ARBA" id="ARBA00022723"/>
    </source>
</evidence>
<keyword evidence="9" id="KW-0862">Zinc</keyword>
<dbReference type="EMBL" id="BAABLF010000026">
    <property type="protein sequence ID" value="GAA5193738.1"/>
    <property type="molecule type" value="Genomic_DNA"/>
</dbReference>
<evidence type="ECO:0000259" key="13">
    <source>
        <dbReference type="SMART" id="SM00644"/>
    </source>
</evidence>
<evidence type="ECO:0000313" key="15">
    <source>
        <dbReference type="Proteomes" id="UP001501600"/>
    </source>
</evidence>
<dbReference type="PANTHER" id="PTHR30417">
    <property type="entry name" value="N-ACETYLMURAMOYL-L-ALANINE AMIDASE AMID"/>
    <property type="match status" value="1"/>
</dbReference>
<dbReference type="NCBIfam" id="NF008758">
    <property type="entry name" value="PRK11789.1"/>
    <property type="match status" value="1"/>
</dbReference>
<evidence type="ECO:0000256" key="11">
    <source>
        <dbReference type="ARBA" id="ARBA00039257"/>
    </source>
</evidence>
<dbReference type="Proteomes" id="UP001501600">
    <property type="component" value="Unassembled WGS sequence"/>
</dbReference>
<comment type="caution">
    <text evidence="14">The sequence shown here is derived from an EMBL/GenBank/DDBJ whole genome shotgun (WGS) entry which is preliminary data.</text>
</comment>
<dbReference type="Pfam" id="PF01510">
    <property type="entry name" value="Amidase_2"/>
    <property type="match status" value="1"/>
</dbReference>
<keyword evidence="8" id="KW-0378">Hydrolase</keyword>
<comment type="subcellular location">
    <subcellularLocation>
        <location evidence="3">Cytoplasm</location>
    </subcellularLocation>
</comment>
<accession>A0ABP9SB86</accession>
<keyword evidence="6" id="KW-0963">Cytoplasm</keyword>
<evidence type="ECO:0000256" key="8">
    <source>
        <dbReference type="ARBA" id="ARBA00022801"/>
    </source>
</evidence>
<organism evidence="14 15">
    <name type="scientific">Ferrimonas gelatinilytica</name>
    <dbReference type="NCBI Taxonomy" id="1255257"/>
    <lineage>
        <taxon>Bacteria</taxon>
        <taxon>Pseudomonadati</taxon>
        <taxon>Pseudomonadota</taxon>
        <taxon>Gammaproteobacteria</taxon>
        <taxon>Alteromonadales</taxon>
        <taxon>Ferrimonadaceae</taxon>
        <taxon>Ferrimonas</taxon>
    </lineage>
</organism>
<keyword evidence="15" id="KW-1185">Reference proteome</keyword>
<comment type="cofactor">
    <cofactor evidence="2">
        <name>Zn(2+)</name>
        <dbReference type="ChEBI" id="CHEBI:29105"/>
    </cofactor>
</comment>
<evidence type="ECO:0000256" key="3">
    <source>
        <dbReference type="ARBA" id="ARBA00004496"/>
    </source>
</evidence>
<comment type="similarity">
    <text evidence="4">Belongs to the N-acetylmuramoyl-L-alanine amidase 2 family.</text>
</comment>
<evidence type="ECO:0000256" key="2">
    <source>
        <dbReference type="ARBA" id="ARBA00001947"/>
    </source>
</evidence>
<evidence type="ECO:0000256" key="5">
    <source>
        <dbReference type="ARBA" id="ARBA00011901"/>
    </source>
</evidence>
<sequence length="184" mass="20932">MTFELEPQGRWLTGAHHCFSPFQGARPEGMAIDALVIHNITLPPGLFGAPYIGQLFLGCVQPDFPVLKQVEGLEVSAHLLIRRDGRLVQFVPFDRRAWHAGRSEYGGRRNWNDFSIGIELEGCDHTPYEDIQYQSLIGVTRALMRAYPQITRTRILGHCDIAPGRKTDPGPAFDWDRFFRQLEL</sequence>
<dbReference type="PANTHER" id="PTHR30417:SF4">
    <property type="entry name" value="1,6-ANHYDRO-N-ACETYLMURAMYL-L-ALANINE AMIDASE AMPD"/>
    <property type="match status" value="1"/>
</dbReference>
<dbReference type="CDD" id="cd06583">
    <property type="entry name" value="PGRP"/>
    <property type="match status" value="1"/>
</dbReference>
<evidence type="ECO:0000256" key="1">
    <source>
        <dbReference type="ARBA" id="ARBA00001561"/>
    </source>
</evidence>
<dbReference type="SMART" id="SM00644">
    <property type="entry name" value="Ami_2"/>
    <property type="match status" value="1"/>
</dbReference>
<name>A0ABP9SB86_9GAMM</name>
<feature type="domain" description="N-acetylmuramoyl-L-alanine amidase" evidence="13">
    <location>
        <begin position="20"/>
        <end position="170"/>
    </location>
</feature>
<dbReference type="EC" id="3.5.1.28" evidence="5"/>